<dbReference type="Gene3D" id="3.40.50.2300">
    <property type="match status" value="1"/>
</dbReference>
<comment type="caution">
    <text evidence="9">The sequence shown here is derived from an EMBL/GenBank/DDBJ whole genome shotgun (WGS) entry which is preliminary data.</text>
</comment>
<keyword evidence="10" id="KW-1185">Reference proteome</keyword>
<dbReference type="InterPro" id="IPR013012">
    <property type="entry name" value="PTS_EIIB_3"/>
</dbReference>
<feature type="domain" description="PTS EIIB type-3" evidence="8">
    <location>
        <begin position="1"/>
        <end position="103"/>
    </location>
</feature>
<accession>A0A3M8LES6</accession>
<dbReference type="GO" id="GO:0008982">
    <property type="term" value="F:protein-N(PI)-phosphohistidine-sugar phosphotransferase activity"/>
    <property type="evidence" value="ECO:0007669"/>
    <property type="project" value="InterPro"/>
</dbReference>
<evidence type="ECO:0000256" key="2">
    <source>
        <dbReference type="ARBA" id="ARBA00022553"/>
    </source>
</evidence>
<dbReference type="InterPro" id="IPR036095">
    <property type="entry name" value="PTS_EIIB-like_sf"/>
</dbReference>
<dbReference type="InterPro" id="IPR051819">
    <property type="entry name" value="PTS_sugar-specific_EIIB"/>
</dbReference>
<feature type="modified residue" description="Phosphocysteine; by EIIA" evidence="7">
    <location>
        <position position="7"/>
    </location>
</feature>
<dbReference type="GO" id="GO:0016301">
    <property type="term" value="F:kinase activity"/>
    <property type="evidence" value="ECO:0007669"/>
    <property type="project" value="UniProtKB-KW"/>
</dbReference>
<keyword evidence="1" id="KW-0813">Transport</keyword>
<evidence type="ECO:0000256" key="6">
    <source>
        <dbReference type="ARBA" id="ARBA00022777"/>
    </source>
</evidence>
<dbReference type="OrthoDB" id="9808134at2"/>
<evidence type="ECO:0000256" key="4">
    <source>
        <dbReference type="ARBA" id="ARBA00022679"/>
    </source>
</evidence>
<dbReference type="PANTHER" id="PTHR34581">
    <property type="entry name" value="PTS SYSTEM N,N'-DIACETYLCHITOBIOSE-SPECIFIC EIIB COMPONENT"/>
    <property type="match status" value="1"/>
</dbReference>
<proteinExistence type="predicted"/>
<evidence type="ECO:0000256" key="7">
    <source>
        <dbReference type="PROSITE-ProRule" id="PRU00423"/>
    </source>
</evidence>
<dbReference type="PROSITE" id="PS51100">
    <property type="entry name" value="PTS_EIIB_TYPE_3"/>
    <property type="match status" value="1"/>
</dbReference>
<gene>
    <name evidence="9" type="ORF">EEJ31_05030</name>
</gene>
<keyword evidence="6" id="KW-0418">Kinase</keyword>
<evidence type="ECO:0000259" key="8">
    <source>
        <dbReference type="PROSITE" id="PS51100"/>
    </source>
</evidence>
<dbReference type="SUPFAM" id="SSF52794">
    <property type="entry name" value="PTS system IIB component-like"/>
    <property type="match status" value="1"/>
</dbReference>
<reference evidence="9 10" key="1">
    <citation type="submission" date="2018-11" db="EMBL/GenBank/DDBJ databases">
        <title>Cryobacterium sp. nov., isolated from rhizosphere soil of lettuce.</title>
        <authorList>
            <person name="Wang Y."/>
        </authorList>
    </citation>
    <scope>NUCLEOTIDE SEQUENCE [LARGE SCALE GENOMIC DNA]</scope>
    <source>
        <strain evidence="9 10">NEAU-85</strain>
    </source>
</reference>
<sequence length="103" mass="10523">MKILIICGAGASSTFVAHRLRRSAAEQGVAAEISAGSESDLPARLAGLDVLLIGPHLAGRFDEIRASASAADVAVALLPETIFRERDGQVALGLALDAAGTRS</sequence>
<evidence type="ECO:0000256" key="1">
    <source>
        <dbReference type="ARBA" id="ARBA00022448"/>
    </source>
</evidence>
<keyword evidence="5" id="KW-0598">Phosphotransferase system</keyword>
<evidence type="ECO:0000313" key="10">
    <source>
        <dbReference type="Proteomes" id="UP000279859"/>
    </source>
</evidence>
<dbReference type="EMBL" id="RDSR01000006">
    <property type="protein sequence ID" value="RNE64063.1"/>
    <property type="molecule type" value="Genomic_DNA"/>
</dbReference>
<keyword evidence="4" id="KW-0808">Transferase</keyword>
<protein>
    <submittedName>
        <fullName evidence="9">PTS IIB subunit</fullName>
    </submittedName>
</protein>
<evidence type="ECO:0000313" key="9">
    <source>
        <dbReference type="EMBL" id="RNE64063.1"/>
    </source>
</evidence>
<keyword evidence="2" id="KW-0597">Phosphoprotein</keyword>
<name>A0A3M8LES6_9MICO</name>
<evidence type="ECO:0000256" key="3">
    <source>
        <dbReference type="ARBA" id="ARBA00022597"/>
    </source>
</evidence>
<evidence type="ECO:0000256" key="5">
    <source>
        <dbReference type="ARBA" id="ARBA00022683"/>
    </source>
</evidence>
<dbReference type="Proteomes" id="UP000279859">
    <property type="component" value="Unassembled WGS sequence"/>
</dbReference>
<dbReference type="Pfam" id="PF02302">
    <property type="entry name" value="PTS_IIB"/>
    <property type="match status" value="1"/>
</dbReference>
<dbReference type="PANTHER" id="PTHR34581:SF2">
    <property type="entry name" value="PTS SYSTEM N,N'-DIACETYLCHITOBIOSE-SPECIFIC EIIB COMPONENT"/>
    <property type="match status" value="1"/>
</dbReference>
<keyword evidence="3" id="KW-0762">Sugar transport</keyword>
<organism evidence="9 10">
    <name type="scientific">Cryobacterium tepidiphilum</name>
    <dbReference type="NCBI Taxonomy" id="2486026"/>
    <lineage>
        <taxon>Bacteria</taxon>
        <taxon>Bacillati</taxon>
        <taxon>Actinomycetota</taxon>
        <taxon>Actinomycetes</taxon>
        <taxon>Micrococcales</taxon>
        <taxon>Microbacteriaceae</taxon>
        <taxon>Cryobacterium</taxon>
    </lineage>
</organism>
<dbReference type="GO" id="GO:0009401">
    <property type="term" value="P:phosphoenolpyruvate-dependent sugar phosphotransferase system"/>
    <property type="evidence" value="ECO:0007669"/>
    <property type="project" value="UniProtKB-KW"/>
</dbReference>
<dbReference type="AlphaFoldDB" id="A0A3M8LES6"/>
<dbReference type="InterPro" id="IPR003501">
    <property type="entry name" value="PTS_EIIB_2/3"/>
</dbReference>